<name>A0A521C7A6_9BACT</name>
<gene>
    <name evidence="3" type="ORF">SAMN06265219_104173</name>
</gene>
<dbReference type="RefSeq" id="WP_142453780.1">
    <property type="nucleotide sequence ID" value="NZ_FXTP01000004.1"/>
</dbReference>
<reference evidence="3 4" key="1">
    <citation type="submission" date="2017-05" db="EMBL/GenBank/DDBJ databases">
        <authorList>
            <person name="Varghese N."/>
            <person name="Submissions S."/>
        </authorList>
    </citation>
    <scope>NUCLEOTIDE SEQUENCE [LARGE SCALE GENOMIC DNA]</scope>
    <source>
        <strain evidence="3 4">DSM 21985</strain>
    </source>
</reference>
<dbReference type="InterPro" id="IPR019734">
    <property type="entry name" value="TPR_rpt"/>
</dbReference>
<organism evidence="3 4">
    <name type="scientific">Gracilimonas mengyeensis</name>
    <dbReference type="NCBI Taxonomy" id="1302730"/>
    <lineage>
        <taxon>Bacteria</taxon>
        <taxon>Pseudomonadati</taxon>
        <taxon>Balneolota</taxon>
        <taxon>Balneolia</taxon>
        <taxon>Balneolales</taxon>
        <taxon>Balneolaceae</taxon>
        <taxon>Gracilimonas</taxon>
    </lineage>
</organism>
<dbReference type="SMART" id="SM00028">
    <property type="entry name" value="TPR"/>
    <property type="match status" value="3"/>
</dbReference>
<dbReference type="Pfam" id="PF13432">
    <property type="entry name" value="TPR_16"/>
    <property type="match status" value="1"/>
</dbReference>
<dbReference type="GO" id="GO:0016788">
    <property type="term" value="F:hydrolase activity, acting on ester bonds"/>
    <property type="evidence" value="ECO:0007669"/>
    <property type="project" value="UniProtKB-ARBA"/>
</dbReference>
<dbReference type="InterPro" id="IPR011990">
    <property type="entry name" value="TPR-like_helical_dom_sf"/>
</dbReference>
<evidence type="ECO:0000313" key="4">
    <source>
        <dbReference type="Proteomes" id="UP000317557"/>
    </source>
</evidence>
<dbReference type="PANTHER" id="PTHR12558">
    <property type="entry name" value="CELL DIVISION CYCLE 16,23,27"/>
    <property type="match status" value="1"/>
</dbReference>
<dbReference type="Gene3D" id="3.40.50.1110">
    <property type="entry name" value="SGNH hydrolase"/>
    <property type="match status" value="1"/>
</dbReference>
<dbReference type="SUPFAM" id="SSF48452">
    <property type="entry name" value="TPR-like"/>
    <property type="match status" value="1"/>
</dbReference>
<feature type="transmembrane region" description="Helical" evidence="2">
    <location>
        <begin position="51"/>
        <end position="72"/>
    </location>
</feature>
<protein>
    <submittedName>
        <fullName evidence="3">Tetratricopeptide repeat-containing protein</fullName>
    </submittedName>
</protein>
<feature type="repeat" description="TPR" evidence="1">
    <location>
        <begin position="549"/>
        <end position="582"/>
    </location>
</feature>
<dbReference type="PANTHER" id="PTHR12558:SF13">
    <property type="entry name" value="CELL DIVISION CYCLE PROTEIN 27 HOMOLOG"/>
    <property type="match status" value="1"/>
</dbReference>
<dbReference type="Gene3D" id="1.25.40.10">
    <property type="entry name" value="Tetratricopeptide repeat domain"/>
    <property type="match status" value="1"/>
</dbReference>
<keyword evidence="1" id="KW-0802">TPR repeat</keyword>
<keyword evidence="2" id="KW-0472">Membrane</keyword>
<feature type="repeat" description="TPR" evidence="1">
    <location>
        <begin position="617"/>
        <end position="650"/>
    </location>
</feature>
<keyword evidence="4" id="KW-1185">Reference proteome</keyword>
<dbReference type="SUPFAM" id="SSF52266">
    <property type="entry name" value="SGNH hydrolase"/>
    <property type="match status" value="1"/>
</dbReference>
<dbReference type="PROSITE" id="PS50005">
    <property type="entry name" value="TPR"/>
    <property type="match status" value="3"/>
</dbReference>
<dbReference type="EMBL" id="FXTP01000004">
    <property type="protein sequence ID" value="SMO54590.1"/>
    <property type="molecule type" value="Genomic_DNA"/>
</dbReference>
<dbReference type="AlphaFoldDB" id="A0A521C7A6"/>
<sequence length="669" mass="75425">MGLSNKAKNYIRKHHPKKSAAEMAGDLNVEEAEVQVFIDEIKEPLPLKKKILFYVITLSIPVLFFVAVEGILRSMDYMGNTDLFIDPEIPSDQYYIPNPNFTARYFFYTKTLPSPSIDVFLQEKPENGYRVFAMGGSSAAGYPYGFNGSFSRVVDDILTDAMPDREVEVVNVATSAISTYTLYDQVDEIIAQNPDAIMIYAGHNEFYGALGVGSNETLGGFPGFVRFYLELQQYKTFLLLREMIVSTGQWLAGGPENTEAKRTGGTLMERIIKDQAIPLNGTTHQMAMNQFQSNMSALISRFEAEGIPVYLSTIGSNEKDQPPFVSLDDNNLPPAEEVYQEALTSYNQGDIVGAKTEFTYAKDLDGLKFRAPSQVNHLIDSLAQSLQNTKLVPVQQVFEQESENGIIGNGLMLEHLHPNQKGYFLMGRTFAEAILQDLAASGTTDPVKLDLNTYFEEMHITEFDERVVYHQVKTLKQGFPFVTDGSAEPYQVDYNPTGVIDSLAFAMVHMDKRWDEAKVEVARYHITQNQTERALAEYYGLIRNQPWNESPYVFAARLLLDQNDFDRAEPLLEKAYQLNPQDAFITKMLGAVNLNQGNTEEAIRLLEESRRLNPQDPQTLYNLSGAYGTNREFEKALKAANEVSAINPNFPGIQQWKQQLTRIINSRRN</sequence>
<evidence type="ECO:0000313" key="3">
    <source>
        <dbReference type="EMBL" id="SMO54590.1"/>
    </source>
</evidence>
<evidence type="ECO:0000256" key="1">
    <source>
        <dbReference type="PROSITE-ProRule" id="PRU00339"/>
    </source>
</evidence>
<dbReference type="OrthoDB" id="239390at2"/>
<accession>A0A521C7A6</accession>
<dbReference type="Proteomes" id="UP000317557">
    <property type="component" value="Unassembled WGS sequence"/>
</dbReference>
<keyword evidence="2" id="KW-1133">Transmembrane helix</keyword>
<evidence type="ECO:0000256" key="2">
    <source>
        <dbReference type="SAM" id="Phobius"/>
    </source>
</evidence>
<proteinExistence type="predicted"/>
<feature type="repeat" description="TPR" evidence="1">
    <location>
        <begin position="583"/>
        <end position="616"/>
    </location>
</feature>
<dbReference type="InterPro" id="IPR036514">
    <property type="entry name" value="SGNH_hydro_sf"/>
</dbReference>
<keyword evidence="2" id="KW-0812">Transmembrane</keyword>